<evidence type="ECO:0000313" key="3">
    <source>
        <dbReference type="EMBL" id="KAE9384115.1"/>
    </source>
</evidence>
<dbReference type="OrthoDB" id="429143at2759"/>
<protein>
    <recommendedName>
        <fullName evidence="5">RRM domain-containing protein</fullName>
    </recommendedName>
</protein>
<evidence type="ECO:0008006" key="5">
    <source>
        <dbReference type="Google" id="ProtNLM"/>
    </source>
</evidence>
<accession>A0A6A4GFJ7</accession>
<keyword evidence="4" id="KW-1185">Reference proteome</keyword>
<dbReference type="AlphaFoldDB" id="A0A6A4GFJ7"/>
<feature type="signal peptide" evidence="2">
    <location>
        <begin position="1"/>
        <end position="16"/>
    </location>
</feature>
<reference evidence="3" key="1">
    <citation type="journal article" date="2019" name="Environ. Microbiol.">
        <title>Fungal ecological strategies reflected in gene transcription - a case study of two litter decomposers.</title>
        <authorList>
            <person name="Barbi F."/>
            <person name="Kohler A."/>
            <person name="Barry K."/>
            <person name="Baskaran P."/>
            <person name="Daum C."/>
            <person name="Fauchery L."/>
            <person name="Ihrmark K."/>
            <person name="Kuo A."/>
            <person name="LaButti K."/>
            <person name="Lipzen A."/>
            <person name="Morin E."/>
            <person name="Grigoriev I.V."/>
            <person name="Henrissat B."/>
            <person name="Lindahl B."/>
            <person name="Martin F."/>
        </authorList>
    </citation>
    <scope>NUCLEOTIDE SEQUENCE</scope>
    <source>
        <strain evidence="3">JB14</strain>
    </source>
</reference>
<dbReference type="Proteomes" id="UP000799118">
    <property type="component" value="Unassembled WGS sequence"/>
</dbReference>
<evidence type="ECO:0000256" key="2">
    <source>
        <dbReference type="SAM" id="SignalP"/>
    </source>
</evidence>
<feature type="compositionally biased region" description="Low complexity" evidence="1">
    <location>
        <begin position="290"/>
        <end position="301"/>
    </location>
</feature>
<evidence type="ECO:0000313" key="4">
    <source>
        <dbReference type="Proteomes" id="UP000799118"/>
    </source>
</evidence>
<name>A0A6A4GFJ7_9AGAR</name>
<evidence type="ECO:0000256" key="1">
    <source>
        <dbReference type="SAM" id="MobiDB-lite"/>
    </source>
</evidence>
<feature type="compositionally biased region" description="Polar residues" evidence="1">
    <location>
        <begin position="138"/>
        <end position="155"/>
    </location>
</feature>
<feature type="compositionally biased region" description="Polar residues" evidence="1">
    <location>
        <begin position="306"/>
        <end position="320"/>
    </location>
</feature>
<dbReference type="EMBL" id="ML770220">
    <property type="protein sequence ID" value="KAE9384115.1"/>
    <property type="molecule type" value="Genomic_DNA"/>
</dbReference>
<feature type="region of interest" description="Disordered" evidence="1">
    <location>
        <begin position="124"/>
        <end position="156"/>
    </location>
</feature>
<sequence length="320" mass="34681">MLNLFGPLGFLIVTFTTKLPQTAFIDFGDLQARYGQHEALKALELEKHTTNNVQCRLSNKQRINSSTLSLPLTSLPNSVVIPTFRPPLPTASTLNDVSHSHVIRASPKPTLGTIDVYSGSDIDTESESLDADAGAGKNPSSLTSTPQPPVFSQGSAFKLNPIPDLPPCPMTYSIPPHPASHSQSQSQSCQCPVEDMVTFEVKVKIMRGAKPREERVGRCMFKVSTPVSVSLPLAFAFTLEVTLSPTGGYGQARISAYTRHMVHTVYTPQTQNVCDWKTCMPRKFDPILRSQTQSPSSTSTSGLPRASTSLNMARDSTSSG</sequence>
<feature type="region of interest" description="Disordered" evidence="1">
    <location>
        <begin position="168"/>
        <end position="187"/>
    </location>
</feature>
<proteinExistence type="predicted"/>
<keyword evidence="2" id="KW-0732">Signal</keyword>
<feature type="chain" id="PRO_5025564068" description="RRM domain-containing protein" evidence="2">
    <location>
        <begin position="17"/>
        <end position="320"/>
    </location>
</feature>
<organism evidence="3 4">
    <name type="scientific">Gymnopus androsaceus JB14</name>
    <dbReference type="NCBI Taxonomy" id="1447944"/>
    <lineage>
        <taxon>Eukaryota</taxon>
        <taxon>Fungi</taxon>
        <taxon>Dikarya</taxon>
        <taxon>Basidiomycota</taxon>
        <taxon>Agaricomycotina</taxon>
        <taxon>Agaricomycetes</taxon>
        <taxon>Agaricomycetidae</taxon>
        <taxon>Agaricales</taxon>
        <taxon>Marasmiineae</taxon>
        <taxon>Omphalotaceae</taxon>
        <taxon>Gymnopus</taxon>
    </lineage>
</organism>
<feature type="region of interest" description="Disordered" evidence="1">
    <location>
        <begin position="288"/>
        <end position="320"/>
    </location>
</feature>
<gene>
    <name evidence="3" type="ORF">BT96DRAFT_1008411</name>
</gene>